<dbReference type="PANTHER" id="PTHR12786">
    <property type="entry name" value="SPLICING FACTOR SF3A-RELATED"/>
    <property type="match status" value="1"/>
</dbReference>
<evidence type="ECO:0000259" key="10">
    <source>
        <dbReference type="Pfam" id="PF13297"/>
    </source>
</evidence>
<keyword evidence="5" id="KW-0507">mRNA processing</keyword>
<evidence type="ECO:0000256" key="7">
    <source>
        <dbReference type="ARBA" id="ARBA00023242"/>
    </source>
</evidence>
<dbReference type="Pfam" id="PF13297">
    <property type="entry name" value="SDE2_2C"/>
    <property type="match status" value="1"/>
</dbReference>
<comment type="caution">
    <text evidence="12">The sequence shown here is derived from an EMBL/GenBank/DDBJ whole genome shotgun (WGS) entry which is preliminary data.</text>
</comment>
<feature type="domain" description="SDE2/SF3A3 SAP" evidence="10">
    <location>
        <begin position="313"/>
        <end position="378"/>
    </location>
</feature>
<feature type="compositionally biased region" description="Basic and acidic residues" evidence="9">
    <location>
        <begin position="271"/>
        <end position="285"/>
    </location>
</feature>
<evidence type="ECO:0000256" key="8">
    <source>
        <dbReference type="ARBA" id="ARBA00023306"/>
    </source>
</evidence>
<proteinExistence type="inferred from homology"/>
<dbReference type="InterPro" id="IPR025086">
    <property type="entry name" value="SDE2/SF3A3_SAP"/>
</dbReference>
<feature type="compositionally biased region" description="Polar residues" evidence="9">
    <location>
        <begin position="251"/>
        <end position="270"/>
    </location>
</feature>
<evidence type="ECO:0000256" key="4">
    <source>
        <dbReference type="ARBA" id="ARBA00022490"/>
    </source>
</evidence>
<dbReference type="InterPro" id="IPR051421">
    <property type="entry name" value="RNA_Proc_DNA_Dmg_Regulator"/>
</dbReference>
<feature type="compositionally biased region" description="Acidic residues" evidence="9">
    <location>
        <begin position="226"/>
        <end position="238"/>
    </location>
</feature>
<evidence type="ECO:0000313" key="13">
    <source>
        <dbReference type="Proteomes" id="UP001651158"/>
    </source>
</evidence>
<evidence type="ECO:0000256" key="6">
    <source>
        <dbReference type="ARBA" id="ARBA00023187"/>
    </source>
</evidence>
<sequence length="382" mass="42345">MSFTQISSALKSRPTPALIVTPAGLTNCEMRSPTNVSENRFVTREEYLRFLNEGVDCYFSVDGRLINHPEELESEDVLIQVHPRLRGGKGGFGSMLRAIGNQIEKTNNHDMCRDLSGRRMRDVNAEAKLKEWYAKAGERERAKVDRYLEKQRRRREALDKGLLHDHKFNDPEFAKRKEHISSELQDAVEAMLSQIVADAGPSEPVNKKPKLWIDQLDEGASSSNDDSSDSNDDSDDQSSSESTEKQDQTSLSLGSPSKTEANFESVSNKENTAKVEEQGERKQEPLVEPQNEGNEATARETALSSAAENPMDSGSITESVLEAASSATELEPFGLEVLKQALSSRGLKCGGTLSERANRLFSVRGLDPSQYPTKILAKPLKK</sequence>
<evidence type="ECO:0000259" key="11">
    <source>
        <dbReference type="Pfam" id="PF22782"/>
    </source>
</evidence>
<reference evidence="12 13" key="1">
    <citation type="journal article" date="2022" name="Front. Cell. Infect. Microbiol.">
        <title>The Genomes of Two Strains of Taenia crassiceps the Animal Model for the Study of Human Cysticercosis.</title>
        <authorList>
            <person name="Bobes R.J."/>
            <person name="Estrada K."/>
            <person name="Rios-Valencia D.G."/>
            <person name="Calderon-Gallegos A."/>
            <person name="de la Torre P."/>
            <person name="Carrero J.C."/>
            <person name="Sanchez-Flores A."/>
            <person name="Laclette J.P."/>
        </authorList>
    </citation>
    <scope>NUCLEOTIDE SEQUENCE [LARGE SCALE GENOMIC DNA]</scope>
    <source>
        <strain evidence="12">WFUcys</strain>
    </source>
</reference>
<evidence type="ECO:0000256" key="2">
    <source>
        <dbReference type="ARBA" id="ARBA00004496"/>
    </source>
</evidence>
<keyword evidence="6" id="KW-0508">mRNA splicing</keyword>
<feature type="domain" description="SDE2-like" evidence="11">
    <location>
        <begin position="87"/>
        <end position="189"/>
    </location>
</feature>
<evidence type="ECO:0000256" key="5">
    <source>
        <dbReference type="ARBA" id="ARBA00022664"/>
    </source>
</evidence>
<comment type="similarity">
    <text evidence="3">Belongs to the SDE2 family.</text>
</comment>
<accession>A0ABR4Q4Y2</accession>
<dbReference type="Proteomes" id="UP001651158">
    <property type="component" value="Unassembled WGS sequence"/>
</dbReference>
<comment type="subcellular location">
    <subcellularLocation>
        <location evidence="2">Cytoplasm</location>
    </subcellularLocation>
    <subcellularLocation>
        <location evidence="1">Nucleus</location>
    </subcellularLocation>
</comment>
<keyword evidence="8" id="KW-0131">Cell cycle</keyword>
<gene>
    <name evidence="12" type="ORF">TcWFU_005740</name>
</gene>
<keyword evidence="13" id="KW-1185">Reference proteome</keyword>
<feature type="compositionally biased region" description="Polar residues" evidence="9">
    <location>
        <begin position="302"/>
        <end position="318"/>
    </location>
</feature>
<evidence type="ECO:0000313" key="12">
    <source>
        <dbReference type="EMBL" id="KAL5104699.1"/>
    </source>
</evidence>
<evidence type="ECO:0000256" key="9">
    <source>
        <dbReference type="SAM" id="MobiDB-lite"/>
    </source>
</evidence>
<keyword evidence="7" id="KW-0539">Nucleus</keyword>
<protein>
    <submittedName>
        <fullName evidence="12">Replication stres response regulator SDE2</fullName>
    </submittedName>
</protein>
<keyword evidence="4" id="KW-0963">Cytoplasm</keyword>
<dbReference type="PANTHER" id="PTHR12786:SF1">
    <property type="entry name" value="SPLICING REGULATOR SDE2"/>
    <property type="match status" value="1"/>
</dbReference>
<feature type="region of interest" description="Disordered" evidence="9">
    <location>
        <begin position="218"/>
        <end position="320"/>
    </location>
</feature>
<dbReference type="InterPro" id="IPR053822">
    <property type="entry name" value="SDE2-like_dom"/>
</dbReference>
<name>A0ABR4Q4Y2_9CEST</name>
<organism evidence="12 13">
    <name type="scientific">Taenia crassiceps</name>
    <dbReference type="NCBI Taxonomy" id="6207"/>
    <lineage>
        <taxon>Eukaryota</taxon>
        <taxon>Metazoa</taxon>
        <taxon>Spiralia</taxon>
        <taxon>Lophotrochozoa</taxon>
        <taxon>Platyhelminthes</taxon>
        <taxon>Cestoda</taxon>
        <taxon>Eucestoda</taxon>
        <taxon>Cyclophyllidea</taxon>
        <taxon>Taeniidae</taxon>
        <taxon>Taenia</taxon>
    </lineage>
</organism>
<evidence type="ECO:0000256" key="3">
    <source>
        <dbReference type="ARBA" id="ARBA00008726"/>
    </source>
</evidence>
<evidence type="ECO:0000256" key="1">
    <source>
        <dbReference type="ARBA" id="ARBA00004123"/>
    </source>
</evidence>
<dbReference type="Pfam" id="PF22782">
    <property type="entry name" value="SDE2"/>
    <property type="match status" value="1"/>
</dbReference>
<dbReference type="EMBL" id="JAKROA010000011">
    <property type="protein sequence ID" value="KAL5104699.1"/>
    <property type="molecule type" value="Genomic_DNA"/>
</dbReference>